<dbReference type="PROSITE" id="PS00188">
    <property type="entry name" value="BIOTIN"/>
    <property type="match status" value="1"/>
</dbReference>
<organism evidence="3">
    <name type="scientific">Phenylobacterium glaciei</name>
    <dbReference type="NCBI Taxonomy" id="2803784"/>
    <lineage>
        <taxon>Bacteria</taxon>
        <taxon>Pseudomonadati</taxon>
        <taxon>Pseudomonadota</taxon>
        <taxon>Alphaproteobacteria</taxon>
        <taxon>Caulobacterales</taxon>
        <taxon>Caulobacteraceae</taxon>
        <taxon>Phenylobacterium</taxon>
    </lineage>
</organism>
<dbReference type="PROSITE" id="PS50968">
    <property type="entry name" value="BIOTINYL_LIPOYL"/>
    <property type="match status" value="1"/>
</dbReference>
<evidence type="ECO:0000259" key="2">
    <source>
        <dbReference type="PROSITE" id="PS50968"/>
    </source>
</evidence>
<accession>A0A974P0Q9</accession>
<dbReference type="FunFam" id="2.40.50.100:FF:000003">
    <property type="entry name" value="Acetyl-CoA carboxylase biotin carboxyl carrier protein"/>
    <property type="match status" value="1"/>
</dbReference>
<dbReference type="EMBL" id="CP068570">
    <property type="protein sequence ID" value="QQZ48712.1"/>
    <property type="molecule type" value="Genomic_DNA"/>
</dbReference>
<dbReference type="InterPro" id="IPR011053">
    <property type="entry name" value="Single_hybrid_motif"/>
</dbReference>
<gene>
    <name evidence="3" type="ORF">JKL49_14675</name>
</gene>
<protein>
    <submittedName>
        <fullName evidence="3">Biotin/lipoyl-binding protein</fullName>
    </submittedName>
</protein>
<dbReference type="InterPro" id="IPR001882">
    <property type="entry name" value="Biotin_BS"/>
</dbReference>
<dbReference type="PANTHER" id="PTHR45266">
    <property type="entry name" value="OXALOACETATE DECARBOXYLASE ALPHA CHAIN"/>
    <property type="match status" value="1"/>
</dbReference>
<reference evidence="3" key="1">
    <citation type="submission" date="2021-01" db="EMBL/GenBank/DDBJ databases">
        <title>Genome sequence of Phenylobacterium sp. 20VBR1 isolated from a valley glaceir, Ny-Alesund, Svalbard.</title>
        <authorList>
            <person name="Thomas F.A."/>
            <person name="Krishnan K.P."/>
            <person name="Sinha R.K."/>
        </authorList>
    </citation>
    <scope>NUCLEOTIDE SEQUENCE</scope>
    <source>
        <strain evidence="3">20VBR1</strain>
    </source>
</reference>
<dbReference type="Gene3D" id="2.40.50.100">
    <property type="match status" value="1"/>
</dbReference>
<dbReference type="CDD" id="cd06850">
    <property type="entry name" value="biotinyl_domain"/>
    <property type="match status" value="1"/>
</dbReference>
<dbReference type="PANTHER" id="PTHR45266:SF3">
    <property type="entry name" value="OXALOACETATE DECARBOXYLASE ALPHA CHAIN"/>
    <property type="match status" value="1"/>
</dbReference>
<dbReference type="InterPro" id="IPR000089">
    <property type="entry name" value="Biotin_lipoyl"/>
</dbReference>
<sequence length="66" mass="6746">MPGKVVAVAVAVGDTVVRGQPLLTLEAMKMEHALTAPFDGEVEALNVSVGDQVSEGVTLARLKASA</sequence>
<dbReference type="InterPro" id="IPR050709">
    <property type="entry name" value="Biotin_Carboxyl_Carrier/Decarb"/>
</dbReference>
<name>A0A974P0Q9_9CAUL</name>
<dbReference type="AlphaFoldDB" id="A0A974P0Q9"/>
<evidence type="ECO:0000256" key="1">
    <source>
        <dbReference type="ARBA" id="ARBA00023267"/>
    </source>
</evidence>
<proteinExistence type="predicted"/>
<dbReference type="SUPFAM" id="SSF51230">
    <property type="entry name" value="Single hybrid motif"/>
    <property type="match status" value="1"/>
</dbReference>
<feature type="domain" description="Lipoyl-binding" evidence="2">
    <location>
        <begin position="1"/>
        <end position="63"/>
    </location>
</feature>
<evidence type="ECO:0000313" key="3">
    <source>
        <dbReference type="EMBL" id="QQZ48712.1"/>
    </source>
</evidence>
<dbReference type="Pfam" id="PF00364">
    <property type="entry name" value="Biotin_lipoyl"/>
    <property type="match status" value="1"/>
</dbReference>
<keyword evidence="1" id="KW-0092">Biotin</keyword>